<gene>
    <name evidence="2" type="ORF">NDU88_005273</name>
</gene>
<comment type="caution">
    <text evidence="2">The sequence shown here is derived from an EMBL/GenBank/DDBJ whole genome shotgun (WGS) entry which is preliminary data.</text>
</comment>
<organism evidence="2 3">
    <name type="scientific">Pleurodeles waltl</name>
    <name type="common">Iberian ribbed newt</name>
    <dbReference type="NCBI Taxonomy" id="8319"/>
    <lineage>
        <taxon>Eukaryota</taxon>
        <taxon>Metazoa</taxon>
        <taxon>Chordata</taxon>
        <taxon>Craniata</taxon>
        <taxon>Vertebrata</taxon>
        <taxon>Euteleostomi</taxon>
        <taxon>Amphibia</taxon>
        <taxon>Batrachia</taxon>
        <taxon>Caudata</taxon>
        <taxon>Salamandroidea</taxon>
        <taxon>Salamandridae</taxon>
        <taxon>Pleurodelinae</taxon>
        <taxon>Pleurodeles</taxon>
    </lineage>
</organism>
<evidence type="ECO:0000313" key="3">
    <source>
        <dbReference type="Proteomes" id="UP001066276"/>
    </source>
</evidence>
<feature type="compositionally biased region" description="Basic and acidic residues" evidence="1">
    <location>
        <begin position="45"/>
        <end position="57"/>
    </location>
</feature>
<name>A0AAV7VLA7_PLEWA</name>
<sequence length="144" mass="15962">MLWYCRRVSSTTPTDSSDWSGSHASEVGVGRLRGNLGAAPDAWDSDFRVPGIEEKDNGLGGEEESWEAMASGGETRAPGAVASVTEEATFEKSELSSEERRRERKPDTQERSTFRHVPGGAWLNKILSEFVSFPYIDHYPPKIQ</sequence>
<dbReference type="EMBL" id="JANPWB010000003">
    <property type="protein sequence ID" value="KAJ1201464.1"/>
    <property type="molecule type" value="Genomic_DNA"/>
</dbReference>
<accession>A0AAV7VLA7</accession>
<evidence type="ECO:0000256" key="1">
    <source>
        <dbReference type="SAM" id="MobiDB-lite"/>
    </source>
</evidence>
<proteinExistence type="predicted"/>
<reference evidence="2" key="1">
    <citation type="journal article" date="2022" name="bioRxiv">
        <title>Sequencing and chromosome-scale assembly of the giantPleurodeles waltlgenome.</title>
        <authorList>
            <person name="Brown T."/>
            <person name="Elewa A."/>
            <person name="Iarovenko S."/>
            <person name="Subramanian E."/>
            <person name="Araus A.J."/>
            <person name="Petzold A."/>
            <person name="Susuki M."/>
            <person name="Suzuki K.-i.T."/>
            <person name="Hayashi T."/>
            <person name="Toyoda A."/>
            <person name="Oliveira C."/>
            <person name="Osipova E."/>
            <person name="Leigh N.D."/>
            <person name="Simon A."/>
            <person name="Yun M.H."/>
        </authorList>
    </citation>
    <scope>NUCLEOTIDE SEQUENCE</scope>
    <source>
        <strain evidence="2">20211129_DDA</strain>
        <tissue evidence="2">Liver</tissue>
    </source>
</reference>
<evidence type="ECO:0000313" key="2">
    <source>
        <dbReference type="EMBL" id="KAJ1201464.1"/>
    </source>
</evidence>
<dbReference type="Proteomes" id="UP001066276">
    <property type="component" value="Chromosome 2_1"/>
</dbReference>
<feature type="region of interest" description="Disordered" evidence="1">
    <location>
        <begin position="33"/>
        <end position="114"/>
    </location>
</feature>
<feature type="compositionally biased region" description="Basic and acidic residues" evidence="1">
    <location>
        <begin position="89"/>
        <end position="113"/>
    </location>
</feature>
<keyword evidence="3" id="KW-1185">Reference proteome</keyword>
<protein>
    <submittedName>
        <fullName evidence="2">Uncharacterized protein</fullName>
    </submittedName>
</protein>
<dbReference type="AlphaFoldDB" id="A0AAV7VLA7"/>